<dbReference type="AlphaFoldDB" id="A0AAW0I0F7"/>
<gene>
    <name evidence="1" type="ORF">U0070_024048</name>
</gene>
<protein>
    <submittedName>
        <fullName evidence="1">Uncharacterized protein</fullName>
    </submittedName>
</protein>
<accession>A0AAW0I0F7</accession>
<dbReference type="EMBL" id="JBBHLL010000258">
    <property type="protein sequence ID" value="KAK7807870.1"/>
    <property type="molecule type" value="Genomic_DNA"/>
</dbReference>
<sequence length="69" mass="7636">MGRGRGRQAQSVKDHVILLSGTAFSSSGFSEEGLQTSTDKLHRMVGTVHRPHCGRLKEQQPLKKMTAHH</sequence>
<dbReference type="Proteomes" id="UP001488838">
    <property type="component" value="Unassembled WGS sequence"/>
</dbReference>
<proteinExistence type="predicted"/>
<keyword evidence="2" id="KW-1185">Reference proteome</keyword>
<evidence type="ECO:0000313" key="2">
    <source>
        <dbReference type="Proteomes" id="UP001488838"/>
    </source>
</evidence>
<organism evidence="1 2">
    <name type="scientific">Myodes glareolus</name>
    <name type="common">Bank vole</name>
    <name type="synonym">Clethrionomys glareolus</name>
    <dbReference type="NCBI Taxonomy" id="447135"/>
    <lineage>
        <taxon>Eukaryota</taxon>
        <taxon>Metazoa</taxon>
        <taxon>Chordata</taxon>
        <taxon>Craniata</taxon>
        <taxon>Vertebrata</taxon>
        <taxon>Euteleostomi</taxon>
        <taxon>Mammalia</taxon>
        <taxon>Eutheria</taxon>
        <taxon>Euarchontoglires</taxon>
        <taxon>Glires</taxon>
        <taxon>Rodentia</taxon>
        <taxon>Myomorpha</taxon>
        <taxon>Muroidea</taxon>
        <taxon>Cricetidae</taxon>
        <taxon>Arvicolinae</taxon>
        <taxon>Myodes</taxon>
    </lineage>
</organism>
<name>A0AAW0I0F7_MYOGA</name>
<comment type="caution">
    <text evidence="1">The sequence shown here is derived from an EMBL/GenBank/DDBJ whole genome shotgun (WGS) entry which is preliminary data.</text>
</comment>
<evidence type="ECO:0000313" key="1">
    <source>
        <dbReference type="EMBL" id="KAK7807870.1"/>
    </source>
</evidence>
<reference evidence="1 2" key="1">
    <citation type="journal article" date="2023" name="bioRxiv">
        <title>Conserved and derived expression patterns and positive selection on dental genes reveal complex evolutionary context of ever-growing rodent molars.</title>
        <authorList>
            <person name="Calamari Z.T."/>
            <person name="Song A."/>
            <person name="Cohen E."/>
            <person name="Akter M."/>
            <person name="Roy R.D."/>
            <person name="Hallikas O."/>
            <person name="Christensen M.M."/>
            <person name="Li P."/>
            <person name="Marangoni P."/>
            <person name="Jernvall J."/>
            <person name="Klein O.D."/>
        </authorList>
    </citation>
    <scope>NUCLEOTIDE SEQUENCE [LARGE SCALE GENOMIC DNA]</scope>
    <source>
        <strain evidence="1">V071</strain>
    </source>
</reference>
<feature type="non-terminal residue" evidence="1">
    <location>
        <position position="69"/>
    </location>
</feature>